<reference evidence="2" key="1">
    <citation type="submission" date="2020-03" db="EMBL/GenBank/DDBJ databases">
        <title>The deep terrestrial virosphere.</title>
        <authorList>
            <person name="Holmfeldt K."/>
            <person name="Nilsson E."/>
            <person name="Simone D."/>
            <person name="Lopez-Fernandez M."/>
            <person name="Wu X."/>
            <person name="de Brujin I."/>
            <person name="Lundin D."/>
            <person name="Andersson A."/>
            <person name="Bertilsson S."/>
            <person name="Dopson M."/>
        </authorList>
    </citation>
    <scope>NUCLEOTIDE SEQUENCE</scope>
    <source>
        <strain evidence="2">TM448A04279</strain>
        <strain evidence="3">TM448B04909</strain>
    </source>
</reference>
<proteinExistence type="predicted"/>
<gene>
    <name evidence="2" type="ORF">TM448A04279_0002</name>
    <name evidence="3" type="ORF">TM448B04909_0011</name>
</gene>
<dbReference type="EMBL" id="MT145110">
    <property type="protein sequence ID" value="QJI03692.1"/>
    <property type="molecule type" value="Genomic_DNA"/>
</dbReference>
<keyword evidence="1" id="KW-0812">Transmembrane</keyword>
<dbReference type="AlphaFoldDB" id="A0A6H2A2P4"/>
<evidence type="ECO:0000313" key="3">
    <source>
        <dbReference type="EMBL" id="QJI03692.1"/>
    </source>
</evidence>
<dbReference type="EMBL" id="MT144472">
    <property type="protein sequence ID" value="QJA54038.1"/>
    <property type="molecule type" value="Genomic_DNA"/>
</dbReference>
<organism evidence="2">
    <name type="scientific">viral metagenome</name>
    <dbReference type="NCBI Taxonomy" id="1070528"/>
    <lineage>
        <taxon>unclassified sequences</taxon>
        <taxon>metagenomes</taxon>
        <taxon>organismal metagenomes</taxon>
    </lineage>
</organism>
<feature type="transmembrane region" description="Helical" evidence="1">
    <location>
        <begin position="6"/>
        <end position="26"/>
    </location>
</feature>
<name>A0A6H2A2P4_9ZZZZ</name>
<accession>A0A6H2A2P4</accession>
<sequence>MDLNLDVQLLASGLIALLIYAILSTINKRYHSNRVYYTKFADILERAQVALILCVFIIATILSLKVVCGFI</sequence>
<evidence type="ECO:0000256" key="1">
    <source>
        <dbReference type="SAM" id="Phobius"/>
    </source>
</evidence>
<evidence type="ECO:0000313" key="2">
    <source>
        <dbReference type="EMBL" id="QJA54038.1"/>
    </source>
</evidence>
<keyword evidence="1" id="KW-0472">Membrane</keyword>
<feature type="transmembrane region" description="Helical" evidence="1">
    <location>
        <begin position="47"/>
        <end position="67"/>
    </location>
</feature>
<protein>
    <submittedName>
        <fullName evidence="2">Uncharacterized protein</fullName>
    </submittedName>
</protein>
<keyword evidence="1" id="KW-1133">Transmembrane helix</keyword>